<sequence length="54" mass="5812">MIARLDRALTHFAQIIHRDLGIDVLHLEGGGAAGGMVPRSTRFAGRSCARGLRL</sequence>
<keyword evidence="1" id="KW-0808">Transferase</keyword>
<dbReference type="GO" id="GO:0031388">
    <property type="term" value="P:organic acid phosphorylation"/>
    <property type="evidence" value="ECO:0007669"/>
    <property type="project" value="InterPro"/>
</dbReference>
<accession>A0A3P8M1L8</accession>
<proteinExistence type="predicted"/>
<protein>
    <submittedName>
        <fullName evidence="1">Glycerate kinase I</fullName>
    </submittedName>
</protein>
<dbReference type="InterPro" id="IPR018193">
    <property type="entry name" value="Glyc_kinase_flavodox-like_fold"/>
</dbReference>
<keyword evidence="1" id="KW-0418">Kinase</keyword>
<dbReference type="InterPro" id="IPR004381">
    <property type="entry name" value="Glycerate_kinase"/>
</dbReference>
<dbReference type="AlphaFoldDB" id="A0A3P8M1L8"/>
<dbReference type="EMBL" id="LR131271">
    <property type="protein sequence ID" value="VDR25073.1"/>
    <property type="molecule type" value="Genomic_DNA"/>
</dbReference>
<evidence type="ECO:0000313" key="2">
    <source>
        <dbReference type="Proteomes" id="UP000274346"/>
    </source>
</evidence>
<gene>
    <name evidence="1" type="ORF">NCTC13098_01379</name>
</gene>
<dbReference type="InterPro" id="IPR036129">
    <property type="entry name" value="Glycerate_kinase_sf"/>
</dbReference>
<dbReference type="KEGG" id="rtg:NCTC13098_01379"/>
<dbReference type="Pfam" id="PF02595">
    <property type="entry name" value="Gly_kinase"/>
    <property type="match status" value="1"/>
</dbReference>
<dbReference type="SUPFAM" id="SSF110738">
    <property type="entry name" value="Glycerate kinase I"/>
    <property type="match status" value="1"/>
</dbReference>
<dbReference type="Proteomes" id="UP000274346">
    <property type="component" value="Chromosome"/>
</dbReference>
<dbReference type="GO" id="GO:0008887">
    <property type="term" value="F:glycerate kinase activity"/>
    <property type="evidence" value="ECO:0007669"/>
    <property type="project" value="InterPro"/>
</dbReference>
<reference evidence="1 2" key="1">
    <citation type="submission" date="2018-12" db="EMBL/GenBank/DDBJ databases">
        <authorList>
            <consortium name="Pathogen Informatics"/>
        </authorList>
    </citation>
    <scope>NUCLEOTIDE SEQUENCE [LARGE SCALE GENOMIC DNA]</scope>
    <source>
        <strain evidence="1 2">NCTC13098</strain>
    </source>
</reference>
<name>A0A3P8M1L8_RAOTE</name>
<evidence type="ECO:0000313" key="1">
    <source>
        <dbReference type="EMBL" id="VDR25073.1"/>
    </source>
</evidence>
<organism evidence="1 2">
    <name type="scientific">Raoultella terrigena</name>
    <name type="common">Klebsiella terrigena</name>
    <dbReference type="NCBI Taxonomy" id="577"/>
    <lineage>
        <taxon>Bacteria</taxon>
        <taxon>Pseudomonadati</taxon>
        <taxon>Pseudomonadota</taxon>
        <taxon>Gammaproteobacteria</taxon>
        <taxon>Enterobacterales</taxon>
        <taxon>Enterobacteriaceae</taxon>
        <taxon>Klebsiella/Raoultella group</taxon>
        <taxon>Raoultella</taxon>
    </lineage>
</organism>
<dbReference type="Gene3D" id="3.90.1510.10">
    <property type="entry name" value="Glycerate kinase, domain 2"/>
    <property type="match status" value="1"/>
</dbReference>